<gene>
    <name evidence="1" type="ORF">CDAR_107001</name>
</gene>
<organism evidence="1 2">
    <name type="scientific">Caerostris darwini</name>
    <dbReference type="NCBI Taxonomy" id="1538125"/>
    <lineage>
        <taxon>Eukaryota</taxon>
        <taxon>Metazoa</taxon>
        <taxon>Ecdysozoa</taxon>
        <taxon>Arthropoda</taxon>
        <taxon>Chelicerata</taxon>
        <taxon>Arachnida</taxon>
        <taxon>Araneae</taxon>
        <taxon>Araneomorphae</taxon>
        <taxon>Entelegynae</taxon>
        <taxon>Araneoidea</taxon>
        <taxon>Araneidae</taxon>
        <taxon>Caerostris</taxon>
    </lineage>
</organism>
<evidence type="ECO:0000313" key="2">
    <source>
        <dbReference type="Proteomes" id="UP001054837"/>
    </source>
</evidence>
<proteinExistence type="predicted"/>
<dbReference type="AlphaFoldDB" id="A0AAV4T0G8"/>
<sequence length="91" mass="10190">MSTCRAPPLELSRHSSQIYCIGSITVPELALLQSYMAGRVEGNQISAAESEFSMHGHAHTRKRQNLGDSLQNIRYFLICDDQIVVIEDPSR</sequence>
<accession>A0AAV4T0G8</accession>
<name>A0AAV4T0G8_9ARAC</name>
<comment type="caution">
    <text evidence="1">The sequence shown here is derived from an EMBL/GenBank/DDBJ whole genome shotgun (WGS) entry which is preliminary data.</text>
</comment>
<dbReference type="Proteomes" id="UP001054837">
    <property type="component" value="Unassembled WGS sequence"/>
</dbReference>
<reference evidence="1 2" key="1">
    <citation type="submission" date="2021-06" db="EMBL/GenBank/DDBJ databases">
        <title>Caerostris darwini draft genome.</title>
        <authorList>
            <person name="Kono N."/>
            <person name="Arakawa K."/>
        </authorList>
    </citation>
    <scope>NUCLEOTIDE SEQUENCE [LARGE SCALE GENOMIC DNA]</scope>
</reference>
<dbReference type="EMBL" id="BPLQ01008573">
    <property type="protein sequence ID" value="GIY38255.1"/>
    <property type="molecule type" value="Genomic_DNA"/>
</dbReference>
<protein>
    <submittedName>
        <fullName evidence="1">Uncharacterized protein</fullName>
    </submittedName>
</protein>
<evidence type="ECO:0000313" key="1">
    <source>
        <dbReference type="EMBL" id="GIY38255.1"/>
    </source>
</evidence>
<keyword evidence="2" id="KW-1185">Reference proteome</keyword>